<dbReference type="EMBL" id="HG994359">
    <property type="protein sequence ID" value="CAF2103220.1"/>
    <property type="molecule type" value="Genomic_DNA"/>
</dbReference>
<dbReference type="AlphaFoldDB" id="A0A816TMK0"/>
<organism evidence="3">
    <name type="scientific">Brassica napus</name>
    <name type="common">Rape</name>
    <dbReference type="NCBI Taxonomy" id="3708"/>
    <lineage>
        <taxon>Eukaryota</taxon>
        <taxon>Viridiplantae</taxon>
        <taxon>Streptophyta</taxon>
        <taxon>Embryophyta</taxon>
        <taxon>Tracheophyta</taxon>
        <taxon>Spermatophyta</taxon>
        <taxon>Magnoliopsida</taxon>
        <taxon>eudicotyledons</taxon>
        <taxon>Gunneridae</taxon>
        <taxon>Pentapetalae</taxon>
        <taxon>rosids</taxon>
        <taxon>malvids</taxon>
        <taxon>Brassicales</taxon>
        <taxon>Brassicaceae</taxon>
        <taxon>Brassiceae</taxon>
        <taxon>Brassica</taxon>
    </lineage>
</organism>
<dbReference type="InterPro" id="IPR018226">
    <property type="entry name" value="Barwin_CS"/>
</dbReference>
<gene>
    <name evidence="3" type="ORF">DARMORV10_A05P42860.1</name>
</gene>
<dbReference type="GO" id="GO:0050832">
    <property type="term" value="P:defense response to fungus"/>
    <property type="evidence" value="ECO:0007669"/>
    <property type="project" value="InterPro"/>
</dbReference>
<dbReference type="Pfam" id="PF00967">
    <property type="entry name" value="Barwin"/>
    <property type="match status" value="1"/>
</dbReference>
<sequence length="67" mass="7419">MAGPPSADRLVLRVMILAAMLEVVTVRIGDLFKRLDNDGVGYEQGQLIVDYEFVDCDDELINQPGHS</sequence>
<evidence type="ECO:0000256" key="1">
    <source>
        <dbReference type="SAM" id="SignalP"/>
    </source>
</evidence>
<dbReference type="PROSITE" id="PS00772">
    <property type="entry name" value="BARWIN_2"/>
    <property type="match status" value="1"/>
</dbReference>
<reference evidence="3" key="1">
    <citation type="submission" date="2021-01" db="EMBL/GenBank/DDBJ databases">
        <authorList>
            <consortium name="Genoscope - CEA"/>
            <person name="William W."/>
        </authorList>
    </citation>
    <scope>NUCLEOTIDE SEQUENCE</scope>
</reference>
<dbReference type="InterPro" id="IPR036908">
    <property type="entry name" value="RlpA-like_sf"/>
</dbReference>
<feature type="chain" id="PRO_5032564192" evidence="1">
    <location>
        <begin position="27"/>
        <end position="67"/>
    </location>
</feature>
<evidence type="ECO:0000313" key="3">
    <source>
        <dbReference type="EMBL" id="CAF2103220.1"/>
    </source>
</evidence>
<dbReference type="GO" id="GO:0042742">
    <property type="term" value="P:defense response to bacterium"/>
    <property type="evidence" value="ECO:0007669"/>
    <property type="project" value="InterPro"/>
</dbReference>
<evidence type="ECO:0000259" key="2">
    <source>
        <dbReference type="PROSITE" id="PS51174"/>
    </source>
</evidence>
<dbReference type="PROSITE" id="PS51174">
    <property type="entry name" value="BARWIN_3"/>
    <property type="match status" value="1"/>
</dbReference>
<dbReference type="Gene3D" id="2.40.40.10">
    <property type="entry name" value="RlpA-like domain"/>
    <property type="match status" value="1"/>
</dbReference>
<proteinExistence type="predicted"/>
<dbReference type="InterPro" id="IPR001153">
    <property type="entry name" value="Barwin_dom"/>
</dbReference>
<accession>A0A816TMK0</accession>
<name>A0A816TMK0_BRANA</name>
<feature type="domain" description="Barwin" evidence="2">
    <location>
        <begin position="1"/>
        <end position="58"/>
    </location>
</feature>
<keyword evidence="1" id="KW-0732">Signal</keyword>
<dbReference type="Proteomes" id="UP001295469">
    <property type="component" value="Chromosome A05"/>
</dbReference>
<protein>
    <submittedName>
        <fullName evidence="3">(rape) hypothetical protein</fullName>
    </submittedName>
</protein>
<dbReference type="SUPFAM" id="SSF50685">
    <property type="entry name" value="Barwin-like endoglucanases"/>
    <property type="match status" value="1"/>
</dbReference>
<feature type="signal peptide" evidence="1">
    <location>
        <begin position="1"/>
        <end position="26"/>
    </location>
</feature>